<keyword evidence="4" id="KW-0472">Membrane</keyword>
<dbReference type="Proteomes" id="UP000759131">
    <property type="component" value="Unassembled WGS sequence"/>
</dbReference>
<reference evidence="7" key="1">
    <citation type="submission" date="2020-11" db="EMBL/GenBank/DDBJ databases">
        <authorList>
            <person name="Tran Van P."/>
        </authorList>
    </citation>
    <scope>NUCLEOTIDE SEQUENCE</scope>
</reference>
<sequence>MERLNDSKHKQDTKMAFVKKAIWTMAYGLHNMQKSQCPNTTGLCSQMLPVNGSVFLQHLMNVSFVWGNETVMFDDNGDPPGRYDIMNYQRISATEYDYIHVGSWISGGDFKMLRPFQWPFITVNETTPPESVCSKPCPKGQAKQ</sequence>
<evidence type="ECO:0000259" key="6">
    <source>
        <dbReference type="Pfam" id="PF01094"/>
    </source>
</evidence>
<dbReference type="Pfam" id="PF01094">
    <property type="entry name" value="ANF_receptor"/>
    <property type="match status" value="1"/>
</dbReference>
<protein>
    <recommendedName>
        <fullName evidence="6">Receptor ligand binding region domain-containing protein</fullName>
    </recommendedName>
</protein>
<gene>
    <name evidence="7" type="ORF">OSB1V03_LOCUS18269</name>
</gene>
<proteinExistence type="predicted"/>
<keyword evidence="2" id="KW-0812">Transmembrane</keyword>
<name>A0A7R9QDV1_9ACAR</name>
<feature type="domain" description="Receptor ligand binding region" evidence="6">
    <location>
        <begin position="9"/>
        <end position="90"/>
    </location>
</feature>
<dbReference type="AlphaFoldDB" id="A0A7R9QDV1"/>
<comment type="subcellular location">
    <subcellularLocation>
        <location evidence="1">Membrane</location>
    </subcellularLocation>
</comment>
<dbReference type="EMBL" id="CAJPIZ010023799">
    <property type="protein sequence ID" value="CAG2118317.1"/>
    <property type="molecule type" value="Genomic_DNA"/>
</dbReference>
<dbReference type="SUPFAM" id="SSF53822">
    <property type="entry name" value="Periplasmic binding protein-like I"/>
    <property type="match status" value="1"/>
</dbReference>
<dbReference type="PANTHER" id="PTHR24060">
    <property type="entry name" value="METABOTROPIC GLUTAMATE RECEPTOR"/>
    <property type="match status" value="1"/>
</dbReference>
<dbReference type="InterPro" id="IPR028082">
    <property type="entry name" value="Peripla_BP_I"/>
</dbReference>
<evidence type="ECO:0000256" key="2">
    <source>
        <dbReference type="ARBA" id="ARBA00022692"/>
    </source>
</evidence>
<accession>A0A7R9QDV1</accession>
<organism evidence="7">
    <name type="scientific">Medioppia subpectinata</name>
    <dbReference type="NCBI Taxonomy" id="1979941"/>
    <lineage>
        <taxon>Eukaryota</taxon>
        <taxon>Metazoa</taxon>
        <taxon>Ecdysozoa</taxon>
        <taxon>Arthropoda</taxon>
        <taxon>Chelicerata</taxon>
        <taxon>Arachnida</taxon>
        <taxon>Acari</taxon>
        <taxon>Acariformes</taxon>
        <taxon>Sarcoptiformes</taxon>
        <taxon>Oribatida</taxon>
        <taxon>Brachypylina</taxon>
        <taxon>Oppioidea</taxon>
        <taxon>Oppiidae</taxon>
        <taxon>Medioppia</taxon>
    </lineage>
</organism>
<evidence type="ECO:0000256" key="4">
    <source>
        <dbReference type="ARBA" id="ARBA00023136"/>
    </source>
</evidence>
<dbReference type="InterPro" id="IPR050726">
    <property type="entry name" value="mGluR"/>
</dbReference>
<evidence type="ECO:0000256" key="5">
    <source>
        <dbReference type="ARBA" id="ARBA00023180"/>
    </source>
</evidence>
<dbReference type="OrthoDB" id="425344at2759"/>
<keyword evidence="3" id="KW-1133">Transmembrane helix</keyword>
<dbReference type="InterPro" id="IPR001828">
    <property type="entry name" value="ANF_lig-bd_rcpt"/>
</dbReference>
<evidence type="ECO:0000313" key="8">
    <source>
        <dbReference type="Proteomes" id="UP000759131"/>
    </source>
</evidence>
<evidence type="ECO:0000256" key="3">
    <source>
        <dbReference type="ARBA" id="ARBA00022989"/>
    </source>
</evidence>
<dbReference type="Gene3D" id="3.40.50.2300">
    <property type="match status" value="1"/>
</dbReference>
<dbReference type="GO" id="GO:0016020">
    <property type="term" value="C:membrane"/>
    <property type="evidence" value="ECO:0007669"/>
    <property type="project" value="UniProtKB-SubCell"/>
</dbReference>
<keyword evidence="5" id="KW-0325">Glycoprotein</keyword>
<dbReference type="EMBL" id="OC878374">
    <property type="protein sequence ID" value="CAD7640566.1"/>
    <property type="molecule type" value="Genomic_DNA"/>
</dbReference>
<evidence type="ECO:0000313" key="7">
    <source>
        <dbReference type="EMBL" id="CAD7640566.1"/>
    </source>
</evidence>
<evidence type="ECO:0000256" key="1">
    <source>
        <dbReference type="ARBA" id="ARBA00004370"/>
    </source>
</evidence>
<keyword evidence="8" id="KW-1185">Reference proteome</keyword>